<dbReference type="EC" id="2.8.1.7" evidence="3"/>
<comment type="cofactor">
    <cofactor evidence="1 10">
        <name>pyridoxal 5'-phosphate</name>
        <dbReference type="ChEBI" id="CHEBI:597326"/>
    </cofactor>
</comment>
<keyword evidence="7" id="KW-0408">Iron</keyword>
<evidence type="ECO:0000256" key="7">
    <source>
        <dbReference type="ARBA" id="ARBA00023004"/>
    </source>
</evidence>
<evidence type="ECO:0000256" key="6">
    <source>
        <dbReference type="ARBA" id="ARBA00022898"/>
    </source>
</evidence>
<evidence type="ECO:0000313" key="13">
    <source>
        <dbReference type="Proteomes" id="UP000748752"/>
    </source>
</evidence>
<comment type="similarity">
    <text evidence="2">Belongs to the class-V pyridoxal-phosphate-dependent aminotransferase family. NifS/IscS subfamily.</text>
</comment>
<evidence type="ECO:0000256" key="2">
    <source>
        <dbReference type="ARBA" id="ARBA00006490"/>
    </source>
</evidence>
<dbReference type="InterPro" id="IPR020578">
    <property type="entry name" value="Aminotrans_V_PyrdxlP_BS"/>
</dbReference>
<organism evidence="12 13">
    <name type="scientific">Thiohalocapsa halophila</name>
    <dbReference type="NCBI Taxonomy" id="69359"/>
    <lineage>
        <taxon>Bacteria</taxon>
        <taxon>Pseudomonadati</taxon>
        <taxon>Pseudomonadota</taxon>
        <taxon>Gammaproteobacteria</taxon>
        <taxon>Chromatiales</taxon>
        <taxon>Chromatiaceae</taxon>
        <taxon>Thiohalocapsa</taxon>
    </lineage>
</organism>
<evidence type="ECO:0000256" key="8">
    <source>
        <dbReference type="ARBA" id="ARBA00023014"/>
    </source>
</evidence>
<protein>
    <recommendedName>
        <fullName evidence="3">cysteine desulfurase</fullName>
        <ecNumber evidence="3">2.8.1.7</ecNumber>
    </recommendedName>
</protein>
<dbReference type="PIRSF" id="PIRSF005572">
    <property type="entry name" value="NifS"/>
    <property type="match status" value="1"/>
</dbReference>
<gene>
    <name evidence="12" type="ORF">CKO31_15225</name>
</gene>
<dbReference type="Gene3D" id="1.10.260.50">
    <property type="match status" value="1"/>
</dbReference>
<evidence type="ECO:0000256" key="9">
    <source>
        <dbReference type="ARBA" id="ARBA00050776"/>
    </source>
</evidence>
<keyword evidence="5" id="KW-0479">Metal-binding</keyword>
<evidence type="ECO:0000256" key="5">
    <source>
        <dbReference type="ARBA" id="ARBA00022723"/>
    </source>
</evidence>
<dbReference type="Gene3D" id="3.90.1150.10">
    <property type="entry name" value="Aspartate Aminotransferase, domain 1"/>
    <property type="match status" value="1"/>
</dbReference>
<dbReference type="PANTHER" id="PTHR11601:SF34">
    <property type="entry name" value="CYSTEINE DESULFURASE"/>
    <property type="match status" value="1"/>
</dbReference>
<dbReference type="SUPFAM" id="SSF53383">
    <property type="entry name" value="PLP-dependent transferases"/>
    <property type="match status" value="1"/>
</dbReference>
<evidence type="ECO:0000256" key="10">
    <source>
        <dbReference type="RuleBase" id="RU004504"/>
    </source>
</evidence>
<dbReference type="EMBL" id="NRRV01000039">
    <property type="protein sequence ID" value="MBK1632065.1"/>
    <property type="molecule type" value="Genomic_DNA"/>
</dbReference>
<comment type="caution">
    <text evidence="12">The sequence shown here is derived from an EMBL/GenBank/DDBJ whole genome shotgun (WGS) entry which is preliminary data.</text>
</comment>
<accession>A0ABS1CJH2</accession>
<keyword evidence="4" id="KW-0808">Transferase</keyword>
<evidence type="ECO:0000256" key="3">
    <source>
        <dbReference type="ARBA" id="ARBA00012239"/>
    </source>
</evidence>
<sequence length="382" mass="39767">MDSSPQVIYLDHNASTPLAPEVITAMQAALSDGFGNPSSPHWAGMPARALVEGARADVAALLGCAPDEIVFTSGGTEANNLALKGVFYANSPSNRPGSAHLISSAIEHPAVTVPLRVLERLGARVTWLPVDSRGQVDPDDLRQALRPETRLVSIMHANNEVGSIQPIAECAAIAREHGVLFHSDAAQSVGKIPTRVDDLGLDLFSIAGHKFQAPKGVGALYVRQGVTLEPLLHGAGHEGGRRAGTESALLAAGLGTACRLAADLSPMTRVEALRERLWQGLQARLGEPVVRFGDPTRCLPNTLGCAFVGERGGELLARLDGIAASAGSACHAGEVAPSAVLRAMGVPDALALGAVRFSLGRETTADEIDTVVERVTDLLAGV</sequence>
<dbReference type="Pfam" id="PF00266">
    <property type="entry name" value="Aminotran_5"/>
    <property type="match status" value="1"/>
</dbReference>
<dbReference type="InterPro" id="IPR015424">
    <property type="entry name" value="PyrdxlP-dep_Trfase"/>
</dbReference>
<reference evidence="12 13" key="1">
    <citation type="journal article" date="2020" name="Microorganisms">
        <title>Osmotic Adaptation and Compatible Solute Biosynthesis of Phototrophic Bacteria as Revealed from Genome Analyses.</title>
        <authorList>
            <person name="Imhoff J.F."/>
            <person name="Rahn T."/>
            <person name="Kunzel S."/>
            <person name="Keller A."/>
            <person name="Neulinger S.C."/>
        </authorList>
    </citation>
    <scope>NUCLEOTIDE SEQUENCE [LARGE SCALE GENOMIC DNA]</scope>
    <source>
        <strain evidence="12 13">DSM 6210</strain>
    </source>
</reference>
<proteinExistence type="inferred from homology"/>
<dbReference type="PROSITE" id="PS00595">
    <property type="entry name" value="AA_TRANSFER_CLASS_5"/>
    <property type="match status" value="1"/>
</dbReference>
<keyword evidence="13" id="KW-1185">Reference proteome</keyword>
<dbReference type="InterPro" id="IPR000192">
    <property type="entry name" value="Aminotrans_V_dom"/>
</dbReference>
<keyword evidence="8" id="KW-0411">Iron-sulfur</keyword>
<evidence type="ECO:0000313" key="12">
    <source>
        <dbReference type="EMBL" id="MBK1632065.1"/>
    </source>
</evidence>
<dbReference type="Proteomes" id="UP000748752">
    <property type="component" value="Unassembled WGS sequence"/>
</dbReference>
<dbReference type="InterPro" id="IPR015422">
    <property type="entry name" value="PyrdxlP-dep_Trfase_small"/>
</dbReference>
<dbReference type="PANTHER" id="PTHR11601">
    <property type="entry name" value="CYSTEINE DESULFURYLASE FAMILY MEMBER"/>
    <property type="match status" value="1"/>
</dbReference>
<comment type="catalytic activity">
    <reaction evidence="9">
        <text>(sulfur carrier)-H + L-cysteine = (sulfur carrier)-SH + L-alanine</text>
        <dbReference type="Rhea" id="RHEA:43892"/>
        <dbReference type="Rhea" id="RHEA-COMP:14737"/>
        <dbReference type="Rhea" id="RHEA-COMP:14739"/>
        <dbReference type="ChEBI" id="CHEBI:29917"/>
        <dbReference type="ChEBI" id="CHEBI:35235"/>
        <dbReference type="ChEBI" id="CHEBI:57972"/>
        <dbReference type="ChEBI" id="CHEBI:64428"/>
        <dbReference type="EC" id="2.8.1.7"/>
    </reaction>
</comment>
<feature type="domain" description="Aminotransferase class V" evidence="11">
    <location>
        <begin position="8"/>
        <end position="370"/>
    </location>
</feature>
<name>A0ABS1CJH2_9GAMM</name>
<dbReference type="InterPro" id="IPR015421">
    <property type="entry name" value="PyrdxlP-dep_Trfase_major"/>
</dbReference>
<dbReference type="Gene3D" id="3.40.640.10">
    <property type="entry name" value="Type I PLP-dependent aspartate aminotransferase-like (Major domain)"/>
    <property type="match status" value="1"/>
</dbReference>
<evidence type="ECO:0000259" key="11">
    <source>
        <dbReference type="Pfam" id="PF00266"/>
    </source>
</evidence>
<evidence type="ECO:0000256" key="1">
    <source>
        <dbReference type="ARBA" id="ARBA00001933"/>
    </source>
</evidence>
<dbReference type="InterPro" id="IPR016454">
    <property type="entry name" value="Cysteine_dSase"/>
</dbReference>
<evidence type="ECO:0000256" key="4">
    <source>
        <dbReference type="ARBA" id="ARBA00022679"/>
    </source>
</evidence>
<keyword evidence="6" id="KW-0663">Pyridoxal phosphate</keyword>